<organism evidence="2 3">
    <name type="scientific">Nephila pilipes</name>
    <name type="common">Giant wood spider</name>
    <name type="synonym">Nephila maculata</name>
    <dbReference type="NCBI Taxonomy" id="299642"/>
    <lineage>
        <taxon>Eukaryota</taxon>
        <taxon>Metazoa</taxon>
        <taxon>Ecdysozoa</taxon>
        <taxon>Arthropoda</taxon>
        <taxon>Chelicerata</taxon>
        <taxon>Arachnida</taxon>
        <taxon>Araneae</taxon>
        <taxon>Araneomorphae</taxon>
        <taxon>Entelegynae</taxon>
        <taxon>Araneoidea</taxon>
        <taxon>Nephilidae</taxon>
        <taxon>Nephila</taxon>
    </lineage>
</organism>
<name>A0A8X6NBC1_NEPPI</name>
<evidence type="ECO:0000313" key="2">
    <source>
        <dbReference type="EMBL" id="GFT04052.1"/>
    </source>
</evidence>
<sequence length="109" mass="12367">METGWGGRGSSSRRHFSEARPPESAEGVIKREEEGFNMYPSMKQKGSQRSNLLSDRGSVKPVTWKSQVRFLLLEKAQYRRCEEVANSRKPPGQESPLNIHKAIDGLYSE</sequence>
<dbReference type="Proteomes" id="UP000887013">
    <property type="component" value="Unassembled WGS sequence"/>
</dbReference>
<accession>A0A8X6NBC1</accession>
<keyword evidence="3" id="KW-1185">Reference proteome</keyword>
<dbReference type="EMBL" id="BMAW01102386">
    <property type="protein sequence ID" value="GFT04052.1"/>
    <property type="molecule type" value="Genomic_DNA"/>
</dbReference>
<feature type="region of interest" description="Disordered" evidence="1">
    <location>
        <begin position="1"/>
        <end position="28"/>
    </location>
</feature>
<comment type="caution">
    <text evidence="2">The sequence shown here is derived from an EMBL/GenBank/DDBJ whole genome shotgun (WGS) entry which is preliminary data.</text>
</comment>
<gene>
    <name evidence="2" type="ORF">NPIL_5271</name>
</gene>
<evidence type="ECO:0000256" key="1">
    <source>
        <dbReference type="SAM" id="MobiDB-lite"/>
    </source>
</evidence>
<feature type="compositionally biased region" description="Basic and acidic residues" evidence="1">
    <location>
        <begin position="15"/>
        <end position="28"/>
    </location>
</feature>
<proteinExistence type="predicted"/>
<feature type="region of interest" description="Disordered" evidence="1">
    <location>
        <begin position="84"/>
        <end position="109"/>
    </location>
</feature>
<protein>
    <submittedName>
        <fullName evidence="2">Uncharacterized protein</fullName>
    </submittedName>
</protein>
<dbReference type="AlphaFoldDB" id="A0A8X6NBC1"/>
<evidence type="ECO:0000313" key="3">
    <source>
        <dbReference type="Proteomes" id="UP000887013"/>
    </source>
</evidence>
<reference evidence="2" key="1">
    <citation type="submission" date="2020-08" db="EMBL/GenBank/DDBJ databases">
        <title>Multicomponent nature underlies the extraordinary mechanical properties of spider dragline silk.</title>
        <authorList>
            <person name="Kono N."/>
            <person name="Nakamura H."/>
            <person name="Mori M."/>
            <person name="Yoshida Y."/>
            <person name="Ohtoshi R."/>
            <person name="Malay A.D."/>
            <person name="Moran D.A.P."/>
            <person name="Tomita M."/>
            <person name="Numata K."/>
            <person name="Arakawa K."/>
        </authorList>
    </citation>
    <scope>NUCLEOTIDE SEQUENCE</scope>
</reference>